<name>A0A3A6PVQ9_9BACL</name>
<feature type="chain" id="PRO_5017410871" evidence="8">
    <location>
        <begin position="25"/>
        <end position="404"/>
    </location>
</feature>
<dbReference type="RefSeq" id="WP_120109234.1">
    <property type="nucleotide sequence ID" value="NZ_QXQB01000002.1"/>
</dbReference>
<comment type="similarity">
    <text evidence="2">Belongs to the GerABKC lipoprotein family.</text>
</comment>
<organism evidence="11 12">
    <name type="scientific">Paenibacillus pinisoli</name>
    <dbReference type="NCBI Taxonomy" id="1276110"/>
    <lineage>
        <taxon>Bacteria</taxon>
        <taxon>Bacillati</taxon>
        <taxon>Bacillota</taxon>
        <taxon>Bacilli</taxon>
        <taxon>Bacillales</taxon>
        <taxon>Paenibacillaceae</taxon>
        <taxon>Paenibacillus</taxon>
    </lineage>
</organism>
<evidence type="ECO:0000256" key="8">
    <source>
        <dbReference type="SAM" id="SignalP"/>
    </source>
</evidence>
<sequence length="404" mass="45813">MRRPIAIAILLIFCSASLCGCWSASDVESKSYVKALGIDYHDHEFIVYAQMLDFSNIAKSETGGKNSSTPTTYIGRGKGSTINNAVNDLYRSAQIPITWGHITAIILSERALKTKGIKMIDMLNRYPEVRYNLWIYATKDPMEDLLTAFSLFNMSALYTLLHNPLPNYNQHSVIPPIEMFRYIADYNEPAMTASLPIIGINRVMWKNTGKPMDMLTMAGIYFIATNGDMSFFSHTKLDGFQWMQKGMNRAPLTVEKDGIEYANLSIGRPKIKIKPIVEGDEVYFDISLKLLGAMYEYNEPLNYEEMVSLAEQKVSGQIRSVLLEGVKNGVDIFSLGKSLWQKDVREWKRISQNGNKIVVNANSIRHLNVDIEIPYNGKYKRISTPLPKEERALQKENAPYDSKD</sequence>
<keyword evidence="3" id="KW-0309">Germination</keyword>
<feature type="domain" description="Spore germination GerAC-like C-terminal" evidence="9">
    <location>
        <begin position="231"/>
        <end position="368"/>
    </location>
</feature>
<dbReference type="EMBL" id="QXQB01000002">
    <property type="protein sequence ID" value="RJX39603.1"/>
    <property type="molecule type" value="Genomic_DNA"/>
</dbReference>
<dbReference type="AlphaFoldDB" id="A0A3A6PVQ9"/>
<reference evidence="11 12" key="1">
    <citation type="submission" date="2018-09" db="EMBL/GenBank/DDBJ databases">
        <title>Paenibacillus aracenensis nov. sp. isolated from a cave in southern Spain.</title>
        <authorList>
            <person name="Jurado V."/>
            <person name="Gutierrez-Patricio S."/>
            <person name="Gonzalez-Pimentel J.L."/>
            <person name="Miller A.Z."/>
            <person name="Laiz L."/>
            <person name="Saiz-Jimenez C."/>
        </authorList>
    </citation>
    <scope>NUCLEOTIDE SEQUENCE [LARGE SCALE GENOMIC DNA]</scope>
    <source>
        <strain evidence="11 12">JCM 19203</strain>
    </source>
</reference>
<dbReference type="NCBIfam" id="TIGR02887">
    <property type="entry name" value="spore_ger_x_C"/>
    <property type="match status" value="1"/>
</dbReference>
<dbReference type="InterPro" id="IPR008844">
    <property type="entry name" value="Spore_GerAC-like"/>
</dbReference>
<gene>
    <name evidence="11" type="ORF">D3P09_09320</name>
</gene>
<dbReference type="InterPro" id="IPR057336">
    <property type="entry name" value="GerAC_N"/>
</dbReference>
<evidence type="ECO:0000313" key="12">
    <source>
        <dbReference type="Proteomes" id="UP000267798"/>
    </source>
</evidence>
<dbReference type="PANTHER" id="PTHR35789">
    <property type="entry name" value="SPORE GERMINATION PROTEIN B3"/>
    <property type="match status" value="1"/>
</dbReference>
<keyword evidence="6" id="KW-0564">Palmitate</keyword>
<keyword evidence="4 8" id="KW-0732">Signal</keyword>
<dbReference type="Gene3D" id="3.30.300.210">
    <property type="entry name" value="Nutrient germinant receptor protein C, domain 3"/>
    <property type="match status" value="1"/>
</dbReference>
<comment type="caution">
    <text evidence="11">The sequence shown here is derived from an EMBL/GenBank/DDBJ whole genome shotgun (WGS) entry which is preliminary data.</text>
</comment>
<keyword evidence="5" id="KW-0472">Membrane</keyword>
<feature type="signal peptide" evidence="8">
    <location>
        <begin position="1"/>
        <end position="24"/>
    </location>
</feature>
<evidence type="ECO:0000256" key="3">
    <source>
        <dbReference type="ARBA" id="ARBA00022544"/>
    </source>
</evidence>
<dbReference type="OrthoDB" id="2380468at2"/>
<dbReference type="InterPro" id="IPR038501">
    <property type="entry name" value="Spore_GerAC_C_sf"/>
</dbReference>
<evidence type="ECO:0000259" key="9">
    <source>
        <dbReference type="Pfam" id="PF05504"/>
    </source>
</evidence>
<proteinExistence type="inferred from homology"/>
<dbReference type="Pfam" id="PF05504">
    <property type="entry name" value="Spore_GerAC"/>
    <property type="match status" value="1"/>
</dbReference>
<dbReference type="Proteomes" id="UP000267798">
    <property type="component" value="Unassembled WGS sequence"/>
</dbReference>
<keyword evidence="7" id="KW-0449">Lipoprotein</keyword>
<dbReference type="InterPro" id="IPR046953">
    <property type="entry name" value="Spore_GerAC-like_C"/>
</dbReference>
<evidence type="ECO:0000313" key="11">
    <source>
        <dbReference type="EMBL" id="RJX39603.1"/>
    </source>
</evidence>
<evidence type="ECO:0000259" key="10">
    <source>
        <dbReference type="Pfam" id="PF25198"/>
    </source>
</evidence>
<evidence type="ECO:0000256" key="6">
    <source>
        <dbReference type="ARBA" id="ARBA00023139"/>
    </source>
</evidence>
<accession>A0A3A6PVQ9</accession>
<dbReference type="Pfam" id="PF25198">
    <property type="entry name" value="Spore_GerAC_N"/>
    <property type="match status" value="1"/>
</dbReference>
<dbReference type="GO" id="GO:0016020">
    <property type="term" value="C:membrane"/>
    <property type="evidence" value="ECO:0007669"/>
    <property type="project" value="UniProtKB-SubCell"/>
</dbReference>
<evidence type="ECO:0000256" key="2">
    <source>
        <dbReference type="ARBA" id="ARBA00007886"/>
    </source>
</evidence>
<protein>
    <submittedName>
        <fullName evidence="11">Ger(X)C family spore germination protein</fullName>
    </submittedName>
</protein>
<evidence type="ECO:0000256" key="7">
    <source>
        <dbReference type="ARBA" id="ARBA00023288"/>
    </source>
</evidence>
<comment type="subcellular location">
    <subcellularLocation>
        <location evidence="1">Membrane</location>
        <topology evidence="1">Lipid-anchor</topology>
    </subcellularLocation>
</comment>
<evidence type="ECO:0000256" key="5">
    <source>
        <dbReference type="ARBA" id="ARBA00023136"/>
    </source>
</evidence>
<dbReference type="GO" id="GO:0009847">
    <property type="term" value="P:spore germination"/>
    <property type="evidence" value="ECO:0007669"/>
    <property type="project" value="InterPro"/>
</dbReference>
<dbReference type="PROSITE" id="PS51257">
    <property type="entry name" value="PROKAR_LIPOPROTEIN"/>
    <property type="match status" value="1"/>
</dbReference>
<feature type="domain" description="Spore germination protein N-terminal" evidence="10">
    <location>
        <begin position="25"/>
        <end position="199"/>
    </location>
</feature>
<evidence type="ECO:0000256" key="1">
    <source>
        <dbReference type="ARBA" id="ARBA00004635"/>
    </source>
</evidence>
<evidence type="ECO:0000256" key="4">
    <source>
        <dbReference type="ARBA" id="ARBA00022729"/>
    </source>
</evidence>
<dbReference type="PANTHER" id="PTHR35789:SF1">
    <property type="entry name" value="SPORE GERMINATION PROTEIN B3"/>
    <property type="match status" value="1"/>
</dbReference>
<keyword evidence="12" id="KW-1185">Reference proteome</keyword>